<feature type="region of interest" description="Disordered" evidence="1">
    <location>
        <begin position="111"/>
        <end position="137"/>
    </location>
</feature>
<name>B7PJ69_IXOSC</name>
<evidence type="ECO:0000256" key="1">
    <source>
        <dbReference type="SAM" id="MobiDB-lite"/>
    </source>
</evidence>
<reference evidence="3" key="2">
    <citation type="submission" date="2020-05" db="UniProtKB">
        <authorList>
            <consortium name="EnsemblMetazoa"/>
        </authorList>
    </citation>
    <scope>IDENTIFICATION</scope>
    <source>
        <strain evidence="3">wikel</strain>
    </source>
</reference>
<dbReference type="EMBL" id="ABJB010259459">
    <property type="status" value="NOT_ANNOTATED_CDS"/>
    <property type="molecule type" value="Genomic_DNA"/>
</dbReference>
<dbReference type="VEuPathDB" id="VectorBase:ISCI004406"/>
<proteinExistence type="predicted"/>
<dbReference type="EMBL" id="ABJB011132063">
    <property type="status" value="NOT_ANNOTATED_CDS"/>
    <property type="molecule type" value="Genomic_DNA"/>
</dbReference>
<protein>
    <submittedName>
        <fullName evidence="2 3">Uncharacterized protein</fullName>
    </submittedName>
</protein>
<evidence type="ECO:0000313" key="3">
    <source>
        <dbReference type="EnsemblMetazoa" id="ISCW004406-PA"/>
    </source>
</evidence>
<evidence type="ECO:0000313" key="2">
    <source>
        <dbReference type="EMBL" id="EEC06641.1"/>
    </source>
</evidence>
<dbReference type="AlphaFoldDB" id="B7PJ69"/>
<dbReference type="PaxDb" id="6945-B7PJ69"/>
<dbReference type="HOGENOM" id="CLU_1867349_0_0_1"/>
<dbReference type="VEuPathDB" id="VectorBase:ISCW004406"/>
<evidence type="ECO:0000313" key="4">
    <source>
        <dbReference type="Proteomes" id="UP000001555"/>
    </source>
</evidence>
<accession>B7PJ69</accession>
<dbReference type="EnsemblMetazoa" id="ISCW004406-RA">
    <property type="protein sequence ID" value="ISCW004406-PA"/>
    <property type="gene ID" value="ISCW004406"/>
</dbReference>
<sequence length="137" mass="14869">MLYLVRKSIIKTLKATVAHPRRQHKRAASAVAAASAAAAAASTPLQVPCGQHARRWVLQGPPDLRQQSLCAYLATATGWRKASKGTLAQLASALGGPVFLARRFQKVCAKVKSRPKSRERSNRRLKRVYTPRGGSIS</sequence>
<organism>
    <name type="scientific">Ixodes scapularis</name>
    <name type="common">Black-legged tick</name>
    <name type="synonym">Deer tick</name>
    <dbReference type="NCBI Taxonomy" id="6945"/>
    <lineage>
        <taxon>Eukaryota</taxon>
        <taxon>Metazoa</taxon>
        <taxon>Ecdysozoa</taxon>
        <taxon>Arthropoda</taxon>
        <taxon>Chelicerata</taxon>
        <taxon>Arachnida</taxon>
        <taxon>Acari</taxon>
        <taxon>Parasitiformes</taxon>
        <taxon>Ixodida</taxon>
        <taxon>Ixodoidea</taxon>
        <taxon>Ixodidae</taxon>
        <taxon>Ixodinae</taxon>
        <taxon>Ixodes</taxon>
    </lineage>
</organism>
<reference evidence="2 4" key="1">
    <citation type="submission" date="2008-03" db="EMBL/GenBank/DDBJ databases">
        <title>Annotation of Ixodes scapularis.</title>
        <authorList>
            <consortium name="Ixodes scapularis Genome Project Consortium"/>
            <person name="Caler E."/>
            <person name="Hannick L.I."/>
            <person name="Bidwell S."/>
            <person name="Joardar V."/>
            <person name="Thiagarajan M."/>
            <person name="Amedeo P."/>
            <person name="Galinsky K.J."/>
            <person name="Schobel S."/>
            <person name="Inman J."/>
            <person name="Hostetler J."/>
            <person name="Miller J."/>
            <person name="Hammond M."/>
            <person name="Megy K."/>
            <person name="Lawson D."/>
            <person name="Kodira C."/>
            <person name="Sutton G."/>
            <person name="Meyer J."/>
            <person name="Hill C.A."/>
            <person name="Birren B."/>
            <person name="Nene V."/>
            <person name="Collins F."/>
            <person name="Alarcon-Chaidez F."/>
            <person name="Wikel S."/>
            <person name="Strausberg R."/>
        </authorList>
    </citation>
    <scope>NUCLEOTIDE SEQUENCE [LARGE SCALE GENOMIC DNA]</scope>
    <source>
        <strain evidence="4">Wikel</strain>
        <strain evidence="2">Wikel colony</strain>
    </source>
</reference>
<gene>
    <name evidence="2" type="ORF">IscW_ISCW004406</name>
</gene>
<dbReference type="EMBL" id="DS724548">
    <property type="protein sequence ID" value="EEC06641.1"/>
    <property type="molecule type" value="Genomic_DNA"/>
</dbReference>
<dbReference type="Proteomes" id="UP000001555">
    <property type="component" value="Unassembled WGS sequence"/>
</dbReference>
<keyword evidence="4" id="KW-1185">Reference proteome</keyword>
<dbReference type="InParanoid" id="B7PJ69"/>